<keyword evidence="5 10" id="KW-0067">ATP-binding</keyword>
<dbReference type="GO" id="GO:0009252">
    <property type="term" value="P:peptidoglycan biosynthetic process"/>
    <property type="evidence" value="ECO:0007669"/>
    <property type="project" value="UniProtKB-UniRule"/>
</dbReference>
<proteinExistence type="inferred from homology"/>
<evidence type="ECO:0000256" key="5">
    <source>
        <dbReference type="ARBA" id="ARBA00022840"/>
    </source>
</evidence>
<dbReference type="NCBIfam" id="TIGR01143">
    <property type="entry name" value="murF"/>
    <property type="match status" value="1"/>
</dbReference>
<evidence type="ECO:0000259" key="12">
    <source>
        <dbReference type="Pfam" id="PF01225"/>
    </source>
</evidence>
<comment type="pathway">
    <text evidence="10 11">Cell wall biogenesis; peptidoglycan biosynthesis.</text>
</comment>
<comment type="subcellular location">
    <subcellularLocation>
        <location evidence="10 11">Cytoplasm</location>
    </subcellularLocation>
</comment>
<dbReference type="SUPFAM" id="SSF53244">
    <property type="entry name" value="MurD-like peptide ligases, peptide-binding domain"/>
    <property type="match status" value="1"/>
</dbReference>
<dbReference type="InterPro" id="IPR051046">
    <property type="entry name" value="MurCDEF_CellWall_CoF430Synth"/>
</dbReference>
<feature type="domain" description="Mur ligase central" evidence="14">
    <location>
        <begin position="115"/>
        <end position="303"/>
    </location>
</feature>
<evidence type="ECO:0000256" key="2">
    <source>
        <dbReference type="ARBA" id="ARBA00022598"/>
    </source>
</evidence>
<dbReference type="Pfam" id="PF01225">
    <property type="entry name" value="Mur_ligase"/>
    <property type="match status" value="1"/>
</dbReference>
<dbReference type="InterPro" id="IPR005863">
    <property type="entry name" value="UDP-N-AcMur_synth"/>
</dbReference>
<dbReference type="HAMAP" id="MF_02019">
    <property type="entry name" value="MurF"/>
    <property type="match status" value="1"/>
</dbReference>
<evidence type="ECO:0000256" key="4">
    <source>
        <dbReference type="ARBA" id="ARBA00022741"/>
    </source>
</evidence>
<dbReference type="EC" id="6.3.2.10" evidence="10 11"/>
<dbReference type="GO" id="GO:0051301">
    <property type="term" value="P:cell division"/>
    <property type="evidence" value="ECO:0007669"/>
    <property type="project" value="UniProtKB-KW"/>
</dbReference>
<keyword evidence="1 10" id="KW-0963">Cytoplasm</keyword>
<gene>
    <name evidence="10" type="primary">murF</name>
    <name evidence="15" type="ORF">DRJ00_00615</name>
</gene>
<evidence type="ECO:0000256" key="3">
    <source>
        <dbReference type="ARBA" id="ARBA00022618"/>
    </source>
</evidence>
<evidence type="ECO:0000256" key="8">
    <source>
        <dbReference type="ARBA" id="ARBA00023306"/>
    </source>
</evidence>
<dbReference type="PANTHER" id="PTHR43024">
    <property type="entry name" value="UDP-N-ACETYLMURAMOYL-TRIPEPTIDE--D-ALANYL-D-ALANINE LIGASE"/>
    <property type="match status" value="1"/>
</dbReference>
<comment type="catalytic activity">
    <reaction evidence="10 11">
        <text>D-alanyl-D-alanine + UDP-N-acetyl-alpha-D-muramoyl-L-alanyl-gamma-D-glutamyl-meso-2,6-diaminopimelate + ATP = UDP-N-acetyl-alpha-D-muramoyl-L-alanyl-gamma-D-glutamyl-meso-2,6-diaminopimeloyl-D-alanyl-D-alanine + ADP + phosphate + H(+)</text>
        <dbReference type="Rhea" id="RHEA:28374"/>
        <dbReference type="ChEBI" id="CHEBI:15378"/>
        <dbReference type="ChEBI" id="CHEBI:30616"/>
        <dbReference type="ChEBI" id="CHEBI:43474"/>
        <dbReference type="ChEBI" id="CHEBI:57822"/>
        <dbReference type="ChEBI" id="CHEBI:61386"/>
        <dbReference type="ChEBI" id="CHEBI:83905"/>
        <dbReference type="ChEBI" id="CHEBI:456216"/>
        <dbReference type="EC" id="6.3.2.10"/>
    </reaction>
</comment>
<dbReference type="Proteomes" id="UP000279422">
    <property type="component" value="Unassembled WGS sequence"/>
</dbReference>
<feature type="domain" description="Mur ligase C-terminal" evidence="13">
    <location>
        <begin position="326"/>
        <end position="448"/>
    </location>
</feature>
<evidence type="ECO:0000259" key="14">
    <source>
        <dbReference type="Pfam" id="PF08245"/>
    </source>
</evidence>
<evidence type="ECO:0000259" key="13">
    <source>
        <dbReference type="Pfam" id="PF02875"/>
    </source>
</evidence>
<evidence type="ECO:0000256" key="9">
    <source>
        <dbReference type="ARBA" id="ARBA00023316"/>
    </source>
</evidence>
<dbReference type="InterPro" id="IPR035911">
    <property type="entry name" value="MurE/MurF_N"/>
</dbReference>
<evidence type="ECO:0000256" key="7">
    <source>
        <dbReference type="ARBA" id="ARBA00022984"/>
    </source>
</evidence>
<evidence type="ECO:0000256" key="6">
    <source>
        <dbReference type="ARBA" id="ARBA00022960"/>
    </source>
</evidence>
<dbReference type="Pfam" id="PF02875">
    <property type="entry name" value="Mur_ligase_C"/>
    <property type="match status" value="1"/>
</dbReference>
<evidence type="ECO:0000313" key="15">
    <source>
        <dbReference type="EMBL" id="RLE10728.1"/>
    </source>
</evidence>
<feature type="domain" description="Mur ligase N-terminal catalytic" evidence="12">
    <location>
        <begin position="33"/>
        <end position="103"/>
    </location>
</feature>
<dbReference type="InterPro" id="IPR013221">
    <property type="entry name" value="Mur_ligase_cen"/>
</dbReference>
<keyword evidence="6 10" id="KW-0133">Cell shape</keyword>
<dbReference type="GO" id="GO:0008360">
    <property type="term" value="P:regulation of cell shape"/>
    <property type="evidence" value="ECO:0007669"/>
    <property type="project" value="UniProtKB-KW"/>
</dbReference>
<evidence type="ECO:0000256" key="10">
    <source>
        <dbReference type="HAMAP-Rule" id="MF_02019"/>
    </source>
</evidence>
<keyword evidence="7 10" id="KW-0573">Peptidoglycan synthesis</keyword>
<dbReference type="PANTHER" id="PTHR43024:SF1">
    <property type="entry name" value="UDP-N-ACETYLMURAMOYL-TRIPEPTIDE--D-ALANYL-D-ALANINE LIGASE"/>
    <property type="match status" value="1"/>
</dbReference>
<dbReference type="GO" id="GO:0071555">
    <property type="term" value="P:cell wall organization"/>
    <property type="evidence" value="ECO:0007669"/>
    <property type="project" value="UniProtKB-KW"/>
</dbReference>
<comment type="caution">
    <text evidence="15">The sequence shown here is derived from an EMBL/GenBank/DDBJ whole genome shotgun (WGS) entry which is preliminary data.</text>
</comment>
<dbReference type="Pfam" id="PF08245">
    <property type="entry name" value="Mur_ligase_M"/>
    <property type="match status" value="1"/>
</dbReference>
<keyword evidence="3 10" id="KW-0132">Cell division</keyword>
<name>A0A497E5Z3_UNCAE</name>
<dbReference type="InterPro" id="IPR036565">
    <property type="entry name" value="Mur-like_cat_sf"/>
</dbReference>
<keyword evidence="8 10" id="KW-0131">Cell cycle</keyword>
<dbReference type="Gene3D" id="3.40.1390.10">
    <property type="entry name" value="MurE/MurF, N-terminal domain"/>
    <property type="match status" value="1"/>
</dbReference>
<dbReference type="EMBL" id="QMPZ01000003">
    <property type="protein sequence ID" value="RLE10728.1"/>
    <property type="molecule type" value="Genomic_DNA"/>
</dbReference>
<dbReference type="Gene3D" id="3.90.190.20">
    <property type="entry name" value="Mur ligase, C-terminal domain"/>
    <property type="match status" value="1"/>
</dbReference>
<comment type="similarity">
    <text evidence="10">Belongs to the MurCDEF family. MurF subfamily.</text>
</comment>
<dbReference type="GO" id="GO:0005737">
    <property type="term" value="C:cytoplasm"/>
    <property type="evidence" value="ECO:0007669"/>
    <property type="project" value="UniProtKB-SubCell"/>
</dbReference>
<dbReference type="UniPathway" id="UPA00219"/>
<organism evidence="15 16">
    <name type="scientific">Aerophobetes bacterium</name>
    <dbReference type="NCBI Taxonomy" id="2030807"/>
    <lineage>
        <taxon>Bacteria</taxon>
        <taxon>Candidatus Aerophobota</taxon>
    </lineage>
</organism>
<keyword evidence="2 10" id="KW-0436">Ligase</keyword>
<feature type="binding site" evidence="10">
    <location>
        <begin position="117"/>
        <end position="123"/>
    </location>
    <ligand>
        <name>ATP</name>
        <dbReference type="ChEBI" id="CHEBI:30616"/>
    </ligand>
</feature>
<dbReference type="InterPro" id="IPR000713">
    <property type="entry name" value="Mur_ligase_N"/>
</dbReference>
<dbReference type="SUPFAM" id="SSF53623">
    <property type="entry name" value="MurD-like peptide ligases, catalytic domain"/>
    <property type="match status" value="1"/>
</dbReference>
<protein>
    <recommendedName>
        <fullName evidence="10 11">UDP-N-acetylmuramoyl-tripeptide--D-alanyl-D-alanine ligase</fullName>
        <ecNumber evidence="10 11">6.3.2.10</ecNumber>
    </recommendedName>
    <alternativeName>
        <fullName evidence="10">D-alanyl-D-alanine-adding enzyme</fullName>
    </alternativeName>
</protein>
<dbReference type="InterPro" id="IPR004101">
    <property type="entry name" value="Mur_ligase_C"/>
</dbReference>
<keyword evidence="9 10" id="KW-0961">Cell wall biogenesis/degradation</keyword>
<evidence type="ECO:0000256" key="11">
    <source>
        <dbReference type="RuleBase" id="RU004136"/>
    </source>
</evidence>
<reference evidence="15 16" key="1">
    <citation type="submission" date="2018-06" db="EMBL/GenBank/DDBJ databases">
        <title>Extensive metabolic versatility and redundancy in microbially diverse, dynamic hydrothermal sediments.</title>
        <authorList>
            <person name="Dombrowski N."/>
            <person name="Teske A."/>
            <person name="Baker B.J."/>
        </authorList>
    </citation>
    <scope>NUCLEOTIDE SEQUENCE [LARGE SCALE GENOMIC DNA]</scope>
    <source>
        <strain evidence="15">B47_G16</strain>
    </source>
</reference>
<evidence type="ECO:0000313" key="16">
    <source>
        <dbReference type="Proteomes" id="UP000279422"/>
    </source>
</evidence>
<dbReference type="SUPFAM" id="SSF63418">
    <property type="entry name" value="MurE/MurF N-terminal domain"/>
    <property type="match status" value="1"/>
</dbReference>
<sequence>MQERFTLEEIIRTVQGKLMSGGKAHLSIPPEKICTDTRKLKEGELFIALVGEHFDGHSFVKEAWKKGACGAIVAKPVTPPSPSFPIIKVENTLYALQELAKFHRRRLPSSIIVGITGSNGKTTVKEMSFEILSRKYHVLKSEGNFNNQIGVPLSLLKLCPHHQIAVLEMGMNLSGEIARLAEIIQPDVGLITNIHRSHIGPLGSIEAIKEAKAEFIPYLNERENSCLVLNGDDHKVRDLRKRASCRVITFGVRSDCDVKAEDVQDHGERMSFTLSYEKEKISVELPIPGRHNIYNALASSAVAIILKVPLELIAQALSGFRLPPSRCQIIKLGKYKLINDSYNANPESMKEALNLLSKLGGRRKIAILGDMLELGKQARAAHREVGEKAGKIGIDALYVLGEFSREVEEGAKEMGMKEVFSFNDKDELVDELISYLKEGDCLLVKGSRKMKMEEIVEKLKESLCSVG</sequence>
<dbReference type="Gene3D" id="3.40.1190.10">
    <property type="entry name" value="Mur-like, catalytic domain"/>
    <property type="match status" value="1"/>
</dbReference>
<evidence type="ECO:0000256" key="1">
    <source>
        <dbReference type="ARBA" id="ARBA00022490"/>
    </source>
</evidence>
<dbReference type="InterPro" id="IPR036615">
    <property type="entry name" value="Mur_ligase_C_dom_sf"/>
</dbReference>
<dbReference type="GO" id="GO:0047480">
    <property type="term" value="F:UDP-N-acetylmuramoyl-tripeptide-D-alanyl-D-alanine ligase activity"/>
    <property type="evidence" value="ECO:0007669"/>
    <property type="project" value="UniProtKB-UniRule"/>
</dbReference>
<comment type="function">
    <text evidence="10 11">Involved in cell wall formation. Catalyzes the final step in the synthesis of UDP-N-acetylmuramoyl-pentapeptide, the precursor of murein.</text>
</comment>
<dbReference type="GO" id="GO:0008766">
    <property type="term" value="F:UDP-N-acetylmuramoylalanyl-D-glutamyl-2,6-diaminopimelate-D-alanyl-D-alanine ligase activity"/>
    <property type="evidence" value="ECO:0007669"/>
    <property type="project" value="RHEA"/>
</dbReference>
<dbReference type="AlphaFoldDB" id="A0A497E5Z3"/>
<dbReference type="GO" id="GO:0005524">
    <property type="term" value="F:ATP binding"/>
    <property type="evidence" value="ECO:0007669"/>
    <property type="project" value="UniProtKB-UniRule"/>
</dbReference>
<accession>A0A497E5Z3</accession>
<keyword evidence="4 10" id="KW-0547">Nucleotide-binding</keyword>